<dbReference type="EMBL" id="JACGWN010000013">
    <property type="protein sequence ID" value="KAL0410498.1"/>
    <property type="molecule type" value="Genomic_DNA"/>
</dbReference>
<reference evidence="3" key="1">
    <citation type="submission" date="2020-06" db="EMBL/GenBank/DDBJ databases">
        <authorList>
            <person name="Li T."/>
            <person name="Hu X."/>
            <person name="Zhang T."/>
            <person name="Song X."/>
            <person name="Zhang H."/>
            <person name="Dai N."/>
            <person name="Sheng W."/>
            <person name="Hou X."/>
            <person name="Wei L."/>
        </authorList>
    </citation>
    <scope>NUCLEOTIDE SEQUENCE</scope>
    <source>
        <strain evidence="3">KEN1</strain>
        <tissue evidence="3">Leaf</tissue>
    </source>
</reference>
<dbReference type="PANTHER" id="PTHR48258:SF4">
    <property type="entry name" value="DUF4216 DOMAIN-CONTAINING PROTEIN"/>
    <property type="match status" value="1"/>
</dbReference>
<dbReference type="Pfam" id="PF13952">
    <property type="entry name" value="DUF4216"/>
    <property type="match status" value="1"/>
</dbReference>
<dbReference type="PANTHER" id="PTHR48258">
    <property type="entry name" value="DUF4218 DOMAIN-CONTAINING PROTEIN-RELATED"/>
    <property type="match status" value="1"/>
</dbReference>
<protein>
    <recommendedName>
        <fullName evidence="2">DUF4216 domain-containing protein</fullName>
    </recommendedName>
</protein>
<organism evidence="3">
    <name type="scientific">Sesamum latifolium</name>
    <dbReference type="NCBI Taxonomy" id="2727402"/>
    <lineage>
        <taxon>Eukaryota</taxon>
        <taxon>Viridiplantae</taxon>
        <taxon>Streptophyta</taxon>
        <taxon>Embryophyta</taxon>
        <taxon>Tracheophyta</taxon>
        <taxon>Spermatophyta</taxon>
        <taxon>Magnoliopsida</taxon>
        <taxon>eudicotyledons</taxon>
        <taxon>Gunneridae</taxon>
        <taxon>Pentapetalae</taxon>
        <taxon>asterids</taxon>
        <taxon>lamiids</taxon>
        <taxon>Lamiales</taxon>
        <taxon>Pedaliaceae</taxon>
        <taxon>Sesamum</taxon>
    </lineage>
</organism>
<evidence type="ECO:0000313" key="3">
    <source>
        <dbReference type="EMBL" id="KAL0410498.1"/>
    </source>
</evidence>
<name>A0AAW2U137_9LAMI</name>
<feature type="compositionally biased region" description="Acidic residues" evidence="1">
    <location>
        <begin position="287"/>
        <end position="309"/>
    </location>
</feature>
<accession>A0AAW2U137</accession>
<feature type="domain" description="DUF4216" evidence="2">
    <location>
        <begin position="142"/>
        <end position="218"/>
    </location>
</feature>
<evidence type="ECO:0000259" key="2">
    <source>
        <dbReference type="Pfam" id="PF13952"/>
    </source>
</evidence>
<reference evidence="3" key="2">
    <citation type="journal article" date="2024" name="Plant">
        <title>Genomic evolution and insights into agronomic trait innovations of Sesamum species.</title>
        <authorList>
            <person name="Miao H."/>
            <person name="Wang L."/>
            <person name="Qu L."/>
            <person name="Liu H."/>
            <person name="Sun Y."/>
            <person name="Le M."/>
            <person name="Wang Q."/>
            <person name="Wei S."/>
            <person name="Zheng Y."/>
            <person name="Lin W."/>
            <person name="Duan Y."/>
            <person name="Cao H."/>
            <person name="Xiong S."/>
            <person name="Wang X."/>
            <person name="Wei L."/>
            <person name="Li C."/>
            <person name="Ma Q."/>
            <person name="Ju M."/>
            <person name="Zhao R."/>
            <person name="Li G."/>
            <person name="Mu C."/>
            <person name="Tian Q."/>
            <person name="Mei H."/>
            <person name="Zhang T."/>
            <person name="Gao T."/>
            <person name="Zhang H."/>
        </authorList>
    </citation>
    <scope>NUCLEOTIDE SEQUENCE</scope>
    <source>
        <strain evidence="3">KEN1</strain>
    </source>
</reference>
<evidence type="ECO:0000256" key="1">
    <source>
        <dbReference type="SAM" id="MobiDB-lite"/>
    </source>
</evidence>
<feature type="region of interest" description="Disordered" evidence="1">
    <location>
        <begin position="277"/>
        <end position="309"/>
    </location>
</feature>
<dbReference type="AlphaFoldDB" id="A0AAW2U137"/>
<gene>
    <name evidence="3" type="ORF">Slati_3639500</name>
</gene>
<dbReference type="InterPro" id="IPR025312">
    <property type="entry name" value="DUF4216"/>
</dbReference>
<sequence length="309" mass="36273">MEHLIVHLPYDAGVGGPVQYRWISLFYLRDLKMKSIFNYPGRASGASKKGWLSGSECHIIDILTNCEAVTPYCELFLNELYEKYHPEDPIIEELVNTQFKYWFKRRVKTDLNYTDNNLLKLHYWGPTAETDTDFYGILKEIIQLDYPLIPNMQIVLFKCHWVDPLRRMKVHPHYHLVDVNFKKVYQKNESFILAQQAVQVYYTEYPSMKRDKVNWMVVCKIKARKVIDDYGWSEVAFQEDETIPTPQVVTDNHNYELHDPNGIQLVVDLSIANQQGASTSRSAHCESDDESDEDSFDEDYESNEDNNYN</sequence>
<comment type="caution">
    <text evidence="3">The sequence shown here is derived from an EMBL/GenBank/DDBJ whole genome shotgun (WGS) entry which is preliminary data.</text>
</comment>
<proteinExistence type="predicted"/>